<feature type="compositionally biased region" description="Polar residues" evidence="2">
    <location>
        <begin position="207"/>
        <end position="222"/>
    </location>
</feature>
<dbReference type="PANTHER" id="PTHR46949">
    <property type="entry name" value="LEUCINE REPEAT ADAPTER PROTEIN 25"/>
    <property type="match status" value="1"/>
</dbReference>
<reference evidence="3" key="1">
    <citation type="submission" date="2015-11" db="EMBL/GenBank/DDBJ databases">
        <title>De novo transcriptome assembly of four potential Pierce s Disease insect vectors from Arizona vineyards.</title>
        <authorList>
            <person name="Tassone E.E."/>
        </authorList>
    </citation>
    <scope>NUCLEOTIDE SEQUENCE</scope>
</reference>
<feature type="region of interest" description="Disordered" evidence="2">
    <location>
        <begin position="319"/>
        <end position="338"/>
    </location>
</feature>
<evidence type="ECO:0000313" key="3">
    <source>
        <dbReference type="EMBL" id="JAS55649.1"/>
    </source>
</evidence>
<evidence type="ECO:0000256" key="1">
    <source>
        <dbReference type="ARBA" id="ARBA00038125"/>
    </source>
</evidence>
<organism evidence="3">
    <name type="scientific">Cuerna arida</name>
    <dbReference type="NCBI Taxonomy" id="1464854"/>
    <lineage>
        <taxon>Eukaryota</taxon>
        <taxon>Metazoa</taxon>
        <taxon>Ecdysozoa</taxon>
        <taxon>Arthropoda</taxon>
        <taxon>Hexapoda</taxon>
        <taxon>Insecta</taxon>
        <taxon>Pterygota</taxon>
        <taxon>Neoptera</taxon>
        <taxon>Paraneoptera</taxon>
        <taxon>Hemiptera</taxon>
        <taxon>Auchenorrhyncha</taxon>
        <taxon>Membracoidea</taxon>
        <taxon>Cicadellidae</taxon>
        <taxon>Cicadellinae</taxon>
        <taxon>Proconiini</taxon>
        <taxon>Cuerna</taxon>
    </lineage>
</organism>
<evidence type="ECO:0008006" key="4">
    <source>
        <dbReference type="Google" id="ProtNLM"/>
    </source>
</evidence>
<dbReference type="EMBL" id="GECZ01014120">
    <property type="protein sequence ID" value="JAS55649.1"/>
    <property type="molecule type" value="Transcribed_RNA"/>
</dbReference>
<accession>A0A1B6FZN5</accession>
<feature type="region of interest" description="Disordered" evidence="2">
    <location>
        <begin position="110"/>
        <end position="149"/>
    </location>
</feature>
<dbReference type="PANTHER" id="PTHR46949:SF1">
    <property type="entry name" value="AT07979P2"/>
    <property type="match status" value="1"/>
</dbReference>
<gene>
    <name evidence="3" type="ORF">g.36649</name>
</gene>
<sequence>MFMSRNVNINGNKPRPPVPPRPNKHVLDEAIAKSKAKTTVVTPDGVISPTNNSSNHFKTNLNGSLTNGQHSRARADLGQHVHENEPMFRQNGHRRPTVLLITNGKTLVQDDFHKKDSKSQFQVKPSSSGKETPPKIKHSNWYQVEEESGRPVKYSSCQITLDGSSSSSSSPIIQRPRAVSMSALQGLPPLPKSLSGINLLESVKVTTPTPMQTESPRSTGSHQLRIPSTPPPPPPSEPKKQTLPTQRKMTTLDTQLAILRKEMFSLRELDLSLLSQLWSLNESIQEFRQMQEAFSPPSPSSDVEDDIIYSNLSALPEHQAYPLSSSSSRSSTMDLGDV</sequence>
<dbReference type="Pfam" id="PF14854">
    <property type="entry name" value="LURAP"/>
    <property type="match status" value="1"/>
</dbReference>
<dbReference type="InterPro" id="IPR039499">
    <property type="entry name" value="LURA1/LRA25"/>
</dbReference>
<proteinExistence type="inferred from homology"/>
<feature type="region of interest" description="Disordered" evidence="2">
    <location>
        <begin position="207"/>
        <end position="249"/>
    </location>
</feature>
<name>A0A1B6FZN5_9HEMI</name>
<protein>
    <recommendedName>
        <fullName evidence="4">Protein FAM89A</fullName>
    </recommendedName>
</protein>
<evidence type="ECO:0000256" key="2">
    <source>
        <dbReference type="SAM" id="MobiDB-lite"/>
    </source>
</evidence>
<feature type="region of interest" description="Disordered" evidence="2">
    <location>
        <begin position="1"/>
        <end position="22"/>
    </location>
</feature>
<feature type="compositionally biased region" description="Polar residues" evidence="2">
    <location>
        <begin position="1"/>
        <end position="11"/>
    </location>
</feature>
<dbReference type="AlphaFoldDB" id="A0A1B6FZN5"/>
<feature type="compositionally biased region" description="Polar residues" evidence="2">
    <location>
        <begin position="119"/>
        <end position="130"/>
    </location>
</feature>
<comment type="similarity">
    <text evidence="1">Belongs to the FAM89 family.</text>
</comment>